<name>A0A9C7GE58_9BACI</name>
<accession>A0A9C7GE58</accession>
<dbReference type="AlphaFoldDB" id="A0A9C7GE58"/>
<sequence length="48" mass="5430">MSEFIRCSSCGDIASFEDITYINNTPLCSSCQDERVYSLHSEADEYAK</sequence>
<reference evidence="1" key="1">
    <citation type="submission" date="2021-10" db="EMBL/GenBank/DDBJ databases">
        <authorList>
            <person name="Criscuolo A."/>
        </authorList>
    </citation>
    <scope>NUCLEOTIDE SEQUENCE</scope>
    <source>
        <strain evidence="1">CIP111885</strain>
    </source>
</reference>
<protein>
    <submittedName>
        <fullName evidence="1">Uncharacterized protein</fullName>
    </submittedName>
</protein>
<keyword evidence="2" id="KW-1185">Reference proteome</keyword>
<organism evidence="1 2">
    <name type="scientific">Pseudoneobacillus rhizosphaerae</name>
    <dbReference type="NCBI Taxonomy" id="2880968"/>
    <lineage>
        <taxon>Bacteria</taxon>
        <taxon>Bacillati</taxon>
        <taxon>Bacillota</taxon>
        <taxon>Bacilli</taxon>
        <taxon>Bacillales</taxon>
        <taxon>Bacillaceae</taxon>
        <taxon>Pseudoneobacillus</taxon>
    </lineage>
</organism>
<evidence type="ECO:0000313" key="2">
    <source>
        <dbReference type="Proteomes" id="UP000789845"/>
    </source>
</evidence>
<evidence type="ECO:0000313" key="1">
    <source>
        <dbReference type="EMBL" id="CAG9610663.1"/>
    </source>
</evidence>
<proteinExistence type="predicted"/>
<comment type="caution">
    <text evidence="1">The sequence shown here is derived from an EMBL/GenBank/DDBJ whole genome shotgun (WGS) entry which is preliminary data.</text>
</comment>
<gene>
    <name evidence="1" type="ORF">NEOCIP111885_04438</name>
</gene>
<dbReference type="EMBL" id="CAKJTG010000045">
    <property type="protein sequence ID" value="CAG9610663.1"/>
    <property type="molecule type" value="Genomic_DNA"/>
</dbReference>
<dbReference type="Proteomes" id="UP000789845">
    <property type="component" value="Unassembled WGS sequence"/>
</dbReference>